<dbReference type="SUPFAM" id="SSF51161">
    <property type="entry name" value="Trimeric LpxA-like enzymes"/>
    <property type="match status" value="1"/>
</dbReference>
<evidence type="ECO:0000313" key="7">
    <source>
        <dbReference type="Proteomes" id="UP001495910"/>
    </source>
</evidence>
<dbReference type="InterPro" id="IPR018357">
    <property type="entry name" value="Hexapep_transf_CS"/>
</dbReference>
<dbReference type="PROSITE" id="PS00101">
    <property type="entry name" value="HEXAPEP_TRANSFERASES"/>
    <property type="match status" value="1"/>
</dbReference>
<name>A0ABU9PWW9_9BURK</name>
<sequence>MSAGENMQLALIGCGSIFDAAQAAWTRLGNKHGLDVAEYDLLTMPLTSTDTISSDVTAYLAGMDPAKVRVFAAVDHNALNHARLDAYACVRLRGFKCATLIHPDAMVEPDVQLGENCWIGAGAIVSSGVRVGNNTFIAAGTRIDANVQIGNNAWIGLGAALGNHARIGMHSIVGADVKIAANVTLGRHCVIDVPGAYATSLPDGTFIDPLFAFPVHIFGNTVRSTG</sequence>
<dbReference type="PANTHER" id="PTHR43300:SF7">
    <property type="entry name" value="UDP-N-ACETYLBACILLOSAMINE N-ACETYLTRANSFERASE"/>
    <property type="match status" value="1"/>
</dbReference>
<dbReference type="InterPro" id="IPR011004">
    <property type="entry name" value="Trimer_LpxA-like_sf"/>
</dbReference>
<protein>
    <submittedName>
        <fullName evidence="6">DapH/DapD/GlmU-related protein</fullName>
    </submittedName>
</protein>
<evidence type="ECO:0000256" key="1">
    <source>
        <dbReference type="ARBA" id="ARBA00007274"/>
    </source>
</evidence>
<gene>
    <name evidence="6" type="ORF">V8G57_14105</name>
</gene>
<keyword evidence="7" id="KW-1185">Reference proteome</keyword>
<evidence type="ECO:0000256" key="4">
    <source>
        <dbReference type="ARBA" id="ARBA00023315"/>
    </source>
</evidence>
<dbReference type="Proteomes" id="UP001495910">
    <property type="component" value="Unassembled WGS sequence"/>
</dbReference>
<evidence type="ECO:0000259" key="5">
    <source>
        <dbReference type="Pfam" id="PF25087"/>
    </source>
</evidence>
<evidence type="ECO:0000256" key="3">
    <source>
        <dbReference type="ARBA" id="ARBA00022737"/>
    </source>
</evidence>
<keyword evidence="3" id="KW-0677">Repeat</keyword>
<dbReference type="InterPro" id="IPR056729">
    <property type="entry name" value="GMPPB_C"/>
</dbReference>
<dbReference type="EMBL" id="JBANDC010000009">
    <property type="protein sequence ID" value="MEM4988524.1"/>
    <property type="molecule type" value="Genomic_DNA"/>
</dbReference>
<comment type="caution">
    <text evidence="6">The sequence shown here is derived from an EMBL/GenBank/DDBJ whole genome shotgun (WGS) entry which is preliminary data.</text>
</comment>
<dbReference type="Pfam" id="PF25087">
    <property type="entry name" value="GMPPB_C"/>
    <property type="match status" value="1"/>
</dbReference>
<comment type="similarity">
    <text evidence="1">Belongs to the transferase hexapeptide repeat family.</text>
</comment>
<dbReference type="Gene3D" id="2.160.10.10">
    <property type="entry name" value="Hexapeptide repeat proteins"/>
    <property type="match status" value="1"/>
</dbReference>
<dbReference type="RefSeq" id="WP_342829940.1">
    <property type="nucleotide sequence ID" value="NZ_JBANDC010000009.1"/>
</dbReference>
<dbReference type="InterPro" id="IPR050179">
    <property type="entry name" value="Trans_hexapeptide_repeat"/>
</dbReference>
<keyword evidence="2" id="KW-0808">Transferase</keyword>
<evidence type="ECO:0000256" key="2">
    <source>
        <dbReference type="ARBA" id="ARBA00022679"/>
    </source>
</evidence>
<dbReference type="PANTHER" id="PTHR43300">
    <property type="entry name" value="ACETYLTRANSFERASE"/>
    <property type="match status" value="1"/>
</dbReference>
<organism evidence="6 7">
    <name type="scientific">Collimonas rhizosphaerae</name>
    <dbReference type="NCBI Taxonomy" id="3126357"/>
    <lineage>
        <taxon>Bacteria</taxon>
        <taxon>Pseudomonadati</taxon>
        <taxon>Pseudomonadota</taxon>
        <taxon>Betaproteobacteria</taxon>
        <taxon>Burkholderiales</taxon>
        <taxon>Oxalobacteraceae</taxon>
        <taxon>Collimonas</taxon>
    </lineage>
</organism>
<feature type="domain" description="Mannose-1-phosphate guanyltransferase C-terminal" evidence="5">
    <location>
        <begin position="99"/>
        <end position="191"/>
    </location>
</feature>
<accession>A0ABU9PWW9</accession>
<keyword evidence="4" id="KW-0012">Acyltransferase</keyword>
<proteinExistence type="inferred from homology"/>
<reference evidence="6 7" key="1">
    <citation type="submission" date="2024-02" db="EMBL/GenBank/DDBJ databases">
        <title>Draft genome sequence of Collimonas sp. strain H4R21, an effective mineral-weathering bacterial strain isolated from the beech rhizosphere.</title>
        <authorList>
            <person name="Morin E."/>
            <person name="Uroz S."/>
            <person name="Leveau J.H.J."/>
            <person name="Kumar R."/>
            <person name="Rey M.W."/>
            <person name="Pham J."/>
        </authorList>
    </citation>
    <scope>NUCLEOTIDE SEQUENCE [LARGE SCALE GENOMIC DNA]</scope>
    <source>
        <strain evidence="6 7">H4R21</strain>
    </source>
</reference>
<evidence type="ECO:0000313" key="6">
    <source>
        <dbReference type="EMBL" id="MEM4988524.1"/>
    </source>
</evidence>